<sequence>MTNLNLAQAQMSLKVVAPAAIASGASYIGYLKISVAVWGSHTVGKLATSWALQVLDYIEDQVEAVGQLAFYIGCFLLFYELRCELLTVVRFLFRVAVYLLSLKKASDPIRVESSAGSPFAGTDHVEFTCHQMAAAAVEGFLLLERAGEWDEVWSAGVVPGSTELLARTTNADGTSWIWTLVQVVPAAIRFPTGAGNARTAPAGVPGGSINWICAPESLDQKWSPTPAEVLSLKQEAQLLALHVSRQGLRNMAMTVPGSGGDVQELQLGPVAPGGALVQPAPGGAGALGPAVGGDAPAGQADGFNMQALSDVIQELKEMSRQRRGRRVDYEEVHAVDAQKFKRKGELLAYATKHPGALSAHFLASIYARLSKGRVTRSSQLREANVSQWAAQHSGLSEIRDVREVLTIAEAMDCINRKEIARAMDVLAQRILAVQQAKKKGGMHLLGQCIWRLGREQGRLRRAQEFKKSSYKDSFSGHSLHRVFPLPPFSSDGAVVQYTMGSSLTGDQLTWARGVNIVQAVLNMLHGGGGQRASFITAAQTRVQARLKSGLESMMVDFEFLDKEGVQEFLKHHQHYAGGGAAIPLGERGGVPTSAATVDLHGLFEERFPELALQVNEPKALLLPSRRRPVKIKRGHVWLHASYPNLVRKNMKAGLHGPKKLSQVAKHRGKLCLTGAFAVAKDATEDRVITDPAVNQLLDPDRLPRPRFAYIPKMRVTYAPRTGKLLVSKRDARHYFHSLRIGHKWMRWLCGPPITGVNGRLVYPAARTAPMGFGPSAGWAQAVTDLATEKGGLPDGRRVVPDSYPPSELPVWGSICDDIWALEHEGSGPDSLMGPRWMAAAEEAWQSFGVHPNPKKAVNADVDQEIQGIYVDSGKHWMGVSFPKRQKLLQAAVHLLAEPWVLLADVERLVGKFGYVHSCRPILRSVFAETYRWLDNNRSQGIRRAVLSDEIWIEILSASVLLPFAQFDLSADFSNRVECTDASMTGIGRAWATMPTSLVQLMAQVCDHNGTYTNMSLPHGIGLTEQGTCPLKKLNFPHQRFHWHQIGAPANPRFIYLGEADAATWSAEDRLRRPGDDGKRFVHPMDSASCVGAFNKGRSASFLLNCRCQRLCAIGVAGGHEVFYPWIPSGDNPADAPSRWYGTVEEEISKHKTQDKGDDGLPALETLFVDPFTLRDWTGNERVFVHLCAGVQRDGDLVSCIGTLADDQGFHIVGIRVDPLVQQREASDLLRTEDGLTILHLVHSRRVIGMFASPPCSTFSAARHRALGRGRQGPRPLRSRQRVWQPLANLSEREKDSVYLGSALSLLCVGFLGETRAGTDATMFRCDHSHRHEPLTGIDPVTGAFRTTVAAKYPVGMSMWLGNLFLARYAHAVGHGYTMPFAPTMHAANHTGLDPYVRTVLERFLMSALRDTTKEKYQNALQFLNNELQTAGIQWGKLSEVQQDYFLAEWMVDGYEQGLGRAEFGSLLSALGRINPRVRYKVAWKVFEVWGKLKPPQQAAAAPPELITAMMVACFALNRADLGLLICICFAGLLRVGEALQLRWKDVFLSPSGVTLCLGVTKNGIEQKVLLTNQVVADWVVQFRARASELTRRGVPFADVMLFGRWSSDRAAREYVRQGEVAILRTAEALGPGVQNEYWDLRYKVDPEPFEWLRNYKDLGAFLSCEKSADILHVGCGNSLITEQMYDDGYQNIINIDTSPVVITQMMERNFGRPKMIWLEMDALDMSLPDNAFDLIIDKSLMDTFACSEELAVTIITYLMEVSRVLRTGGVLLVISYGAPETRLDFLKMSHLKFEVEVVTLEATDMQKEHYLYRCTKQPHVKKRRAAG</sequence>
<dbReference type="Pfam" id="PF08241">
    <property type="entry name" value="Methyltransf_11"/>
    <property type="match status" value="1"/>
</dbReference>
<dbReference type="Gene3D" id="3.40.50.150">
    <property type="entry name" value="Vaccinia Virus protein VP39"/>
    <property type="match status" value="1"/>
</dbReference>
<feature type="domain" description="Methyltransferase type 11" evidence="4">
    <location>
        <begin position="1671"/>
        <end position="1772"/>
    </location>
</feature>
<dbReference type="EMBL" id="CAXAMN010014446">
    <property type="protein sequence ID" value="CAK9043260.1"/>
    <property type="molecule type" value="Genomic_DNA"/>
</dbReference>
<comment type="similarity">
    <text evidence="1">Belongs to the methyltransferase superfamily.</text>
</comment>
<evidence type="ECO:0000256" key="3">
    <source>
        <dbReference type="ARBA" id="ARBA00022679"/>
    </source>
</evidence>
<dbReference type="InterPro" id="IPR013216">
    <property type="entry name" value="Methyltransf_11"/>
</dbReference>
<dbReference type="PANTHER" id="PTHR12176:SF79">
    <property type="entry name" value="METHYLTRANSFERASE TYPE 11 DOMAIN-CONTAINING PROTEIN"/>
    <property type="match status" value="1"/>
</dbReference>
<dbReference type="PANTHER" id="PTHR12176">
    <property type="entry name" value="SAM-DEPENDENT METHYLTRANSFERASE SUPERFAMILY PROTEIN"/>
    <property type="match status" value="1"/>
</dbReference>
<dbReference type="SUPFAM" id="SSF56349">
    <property type="entry name" value="DNA breaking-rejoining enzymes"/>
    <property type="match status" value="1"/>
</dbReference>
<name>A0ABP0LVL3_9DINO</name>
<dbReference type="Proteomes" id="UP001642484">
    <property type="component" value="Unassembled WGS sequence"/>
</dbReference>
<protein>
    <recommendedName>
        <fullName evidence="4">Methyltransferase type 11 domain-containing protein</fullName>
    </recommendedName>
</protein>
<evidence type="ECO:0000313" key="6">
    <source>
        <dbReference type="Proteomes" id="UP001642484"/>
    </source>
</evidence>
<proteinExistence type="inferred from homology"/>
<evidence type="ECO:0000256" key="2">
    <source>
        <dbReference type="ARBA" id="ARBA00022603"/>
    </source>
</evidence>
<keyword evidence="2" id="KW-0489">Methyltransferase</keyword>
<evidence type="ECO:0000259" key="4">
    <source>
        <dbReference type="Pfam" id="PF08241"/>
    </source>
</evidence>
<gene>
    <name evidence="5" type="ORF">CCMP2556_LOCUS22908</name>
</gene>
<keyword evidence="3" id="KW-0808">Transferase</keyword>
<evidence type="ECO:0000256" key="1">
    <source>
        <dbReference type="ARBA" id="ARBA00008361"/>
    </source>
</evidence>
<dbReference type="InterPro" id="IPR029063">
    <property type="entry name" value="SAM-dependent_MTases_sf"/>
</dbReference>
<comment type="caution">
    <text evidence="5">The sequence shown here is derived from an EMBL/GenBank/DDBJ whole genome shotgun (WGS) entry which is preliminary data.</text>
</comment>
<dbReference type="SUPFAM" id="SSF53335">
    <property type="entry name" value="S-adenosyl-L-methionine-dependent methyltransferases"/>
    <property type="match status" value="1"/>
</dbReference>
<reference evidence="5 6" key="1">
    <citation type="submission" date="2024-02" db="EMBL/GenBank/DDBJ databases">
        <authorList>
            <person name="Chen Y."/>
            <person name="Shah S."/>
            <person name="Dougan E. K."/>
            <person name="Thang M."/>
            <person name="Chan C."/>
        </authorList>
    </citation>
    <scope>NUCLEOTIDE SEQUENCE [LARGE SCALE GENOMIC DNA]</scope>
</reference>
<keyword evidence="6" id="KW-1185">Reference proteome</keyword>
<dbReference type="CDD" id="cd02440">
    <property type="entry name" value="AdoMet_MTases"/>
    <property type="match status" value="1"/>
</dbReference>
<dbReference type="InterPro" id="IPR011010">
    <property type="entry name" value="DNA_brk_join_enz"/>
</dbReference>
<accession>A0ABP0LVL3</accession>
<evidence type="ECO:0000313" key="5">
    <source>
        <dbReference type="EMBL" id="CAK9043260.1"/>
    </source>
</evidence>
<organism evidence="5 6">
    <name type="scientific">Durusdinium trenchii</name>
    <dbReference type="NCBI Taxonomy" id="1381693"/>
    <lineage>
        <taxon>Eukaryota</taxon>
        <taxon>Sar</taxon>
        <taxon>Alveolata</taxon>
        <taxon>Dinophyceae</taxon>
        <taxon>Suessiales</taxon>
        <taxon>Symbiodiniaceae</taxon>
        <taxon>Durusdinium</taxon>
    </lineage>
</organism>
<dbReference type="InterPro" id="IPR051419">
    <property type="entry name" value="Lys/N-term_MeTrsfase_sf"/>
</dbReference>